<evidence type="ECO:0000256" key="2">
    <source>
        <dbReference type="ARBA" id="ARBA00023015"/>
    </source>
</evidence>
<name>A0AAV1ZI75_9ARAC</name>
<gene>
    <name evidence="6" type="ORF">LARSCL_LOCUS5819</name>
</gene>
<evidence type="ECO:0000256" key="1">
    <source>
        <dbReference type="ARBA" id="ARBA00004123"/>
    </source>
</evidence>
<keyword evidence="7" id="KW-1185">Reference proteome</keyword>
<dbReference type="GO" id="GO:0003713">
    <property type="term" value="F:transcription coactivator activity"/>
    <property type="evidence" value="ECO:0007669"/>
    <property type="project" value="TreeGrafter"/>
</dbReference>
<reference evidence="6 7" key="1">
    <citation type="submission" date="2024-04" db="EMBL/GenBank/DDBJ databases">
        <authorList>
            <person name="Rising A."/>
            <person name="Reimegard J."/>
            <person name="Sonavane S."/>
            <person name="Akerstrom W."/>
            <person name="Nylinder S."/>
            <person name="Hedman E."/>
            <person name="Kallberg Y."/>
        </authorList>
    </citation>
    <scope>NUCLEOTIDE SEQUENCE [LARGE SCALE GENOMIC DNA]</scope>
</reference>
<dbReference type="AlphaFoldDB" id="A0AAV1ZI75"/>
<evidence type="ECO:0000313" key="6">
    <source>
        <dbReference type="EMBL" id="CAL1271443.1"/>
    </source>
</evidence>
<sequence length="444" mass="49615">MFTFSVYVFKFNCCEVNLFLLQCGNSSPTSTTYSFLESSELVGCRGEHTVLENISAHMLVKHTLGDIAHPLKNSVLYLETILRDQMNLLLIEASEVSCSKTLTHEHLLTLLVKNREKMTRLLHYLFLKDSSELLGKRKYDQFFDVMSSAHFGVRVRTCLEFLTSINAGDYDPETITTGSDDVALERMARKFQMSSKMTNEQYLEFSRKQCICFYPKGDGGKFKDWLLADKVTTLQPTALALDILSFFARETVAEVVEASLPSNRPKPKISLKLDSDVPSNLLKINSQSTNQPQPLTDFDLDVSSSLSGMLGLKNILADRSGSFSNIDSLAKSGSLGVADIFALSTTSLDEEDLAFSTEESPPLKKRRNGVMDSDGESYYGTSVIGEKESYQESTSRCNVHEPKILARDPDDPITVEDLKAAVINLILSIPGKFHMRKKKRILCL</sequence>
<proteinExistence type="predicted"/>
<dbReference type="GO" id="GO:0005634">
    <property type="term" value="C:nucleus"/>
    <property type="evidence" value="ECO:0007669"/>
    <property type="project" value="UniProtKB-SubCell"/>
</dbReference>
<dbReference type="InterPro" id="IPR003195">
    <property type="entry name" value="TFIID_TAF13"/>
</dbReference>
<accession>A0AAV1ZI75</accession>
<dbReference type="EMBL" id="CAXIEN010000054">
    <property type="protein sequence ID" value="CAL1271443.1"/>
    <property type="molecule type" value="Genomic_DNA"/>
</dbReference>
<protein>
    <submittedName>
        <fullName evidence="6">Uncharacterized protein</fullName>
    </submittedName>
</protein>
<keyword evidence="4" id="KW-0539">Nucleus</keyword>
<feature type="region of interest" description="Disordered" evidence="5">
    <location>
        <begin position="353"/>
        <end position="378"/>
    </location>
</feature>
<comment type="subcellular location">
    <subcellularLocation>
        <location evidence="1">Nucleus</location>
    </subcellularLocation>
</comment>
<organism evidence="6 7">
    <name type="scientific">Larinioides sclopetarius</name>
    <dbReference type="NCBI Taxonomy" id="280406"/>
    <lineage>
        <taxon>Eukaryota</taxon>
        <taxon>Metazoa</taxon>
        <taxon>Ecdysozoa</taxon>
        <taxon>Arthropoda</taxon>
        <taxon>Chelicerata</taxon>
        <taxon>Arachnida</taxon>
        <taxon>Araneae</taxon>
        <taxon>Araneomorphae</taxon>
        <taxon>Entelegynae</taxon>
        <taxon>Araneoidea</taxon>
        <taxon>Araneidae</taxon>
        <taxon>Larinioides</taxon>
    </lineage>
</organism>
<evidence type="ECO:0000313" key="7">
    <source>
        <dbReference type="Proteomes" id="UP001497382"/>
    </source>
</evidence>
<dbReference type="Proteomes" id="UP001497382">
    <property type="component" value="Unassembled WGS sequence"/>
</dbReference>
<keyword evidence="2" id="KW-0805">Transcription regulation</keyword>
<comment type="caution">
    <text evidence="6">The sequence shown here is derived from an EMBL/GenBank/DDBJ whole genome shotgun (WGS) entry which is preliminary data.</text>
</comment>
<evidence type="ECO:0000256" key="3">
    <source>
        <dbReference type="ARBA" id="ARBA00023163"/>
    </source>
</evidence>
<dbReference type="GO" id="GO:0006366">
    <property type="term" value="P:transcription by RNA polymerase II"/>
    <property type="evidence" value="ECO:0007669"/>
    <property type="project" value="InterPro"/>
</dbReference>
<evidence type="ECO:0000256" key="5">
    <source>
        <dbReference type="SAM" id="MobiDB-lite"/>
    </source>
</evidence>
<evidence type="ECO:0000256" key="4">
    <source>
        <dbReference type="ARBA" id="ARBA00023242"/>
    </source>
</evidence>
<dbReference type="PANTHER" id="PTHR11380:SF16">
    <property type="entry name" value="TRANSCRIPTION INITIATION PROTEIN SPT3 HOMOLOG"/>
    <property type="match status" value="1"/>
</dbReference>
<dbReference type="PANTHER" id="PTHR11380">
    <property type="entry name" value="TRANSCRIPTION INITIATION FACTOR TFIID/SUPT3-RELATED"/>
    <property type="match status" value="1"/>
</dbReference>
<dbReference type="Pfam" id="PF02269">
    <property type="entry name" value="TFIID-18kDa"/>
    <property type="match status" value="1"/>
</dbReference>
<keyword evidence="3" id="KW-0804">Transcription</keyword>